<comment type="caution">
    <text evidence="3">The sequence shown here is derived from an EMBL/GenBank/DDBJ whole genome shotgun (WGS) entry which is preliminary data.</text>
</comment>
<sequence length="426" mass="47044">MSKIVPEIKSKDANVINVSGDNSTIQYDGHSFQCKLPDFIDCSDAQIIIPINNDSNSIVMAILSCKDKLLFLQVDTVNNALKVQGTAYIGLGYRYYSIDSLLCAPVKDRDGLLCALVLPAGDITDMNYILLKFINFNKLRKGKVIIDSGQLNSRIGYSVGEGKIGAVALDNNISGAMIFFYCRNHMNSLSIFPAYYKIDNNGKIVGGDCQYGSFSSACNASDISDLSIVRVNDRFRILYNCNGTDMPIQQSLPAKCLNSKVGKVGTADDCSWSNGMKRASAKKYSDIFLPSRSTIFTTSSDIYKHKGNVIKFGNNSTELSLDNDASKGFVFLGTFFPLLILFAVCLFIFNKYRSKRVKTDESSMALLPKGINISYDVNNQKDYSDNTTISGEINTDEQKTHDVDDSSSDHHFMMVIKDLEENQAIG</sequence>
<dbReference type="EMBL" id="CAWVOK010000026">
    <property type="protein sequence ID" value="CAK8163318.1"/>
    <property type="molecule type" value="Genomic_DNA"/>
</dbReference>
<evidence type="ECO:0000313" key="3">
    <source>
        <dbReference type="EMBL" id="CAK8163318.1"/>
    </source>
</evidence>
<name>A0ABM9N8R1_9RICK</name>
<feature type="compositionally biased region" description="Basic and acidic residues" evidence="1">
    <location>
        <begin position="396"/>
        <end position="407"/>
    </location>
</feature>
<reference evidence="3 4" key="1">
    <citation type="submission" date="2024-01" db="EMBL/GenBank/DDBJ databases">
        <authorList>
            <person name="Kunselman E."/>
        </authorList>
    </citation>
    <scope>NUCLEOTIDE SEQUENCE [LARGE SCALE GENOMIC DNA]</scope>
    <source>
        <strain evidence="3">2 abalone samples</strain>
    </source>
</reference>
<evidence type="ECO:0000256" key="1">
    <source>
        <dbReference type="SAM" id="MobiDB-lite"/>
    </source>
</evidence>
<proteinExistence type="predicted"/>
<accession>A0ABM9N8R1</accession>
<evidence type="ECO:0000256" key="2">
    <source>
        <dbReference type="SAM" id="Phobius"/>
    </source>
</evidence>
<feature type="transmembrane region" description="Helical" evidence="2">
    <location>
        <begin position="329"/>
        <end position="349"/>
    </location>
</feature>
<keyword evidence="2" id="KW-0812">Transmembrane</keyword>
<evidence type="ECO:0000313" key="4">
    <source>
        <dbReference type="Proteomes" id="UP001314181"/>
    </source>
</evidence>
<gene>
    <name evidence="3" type="ORF">CAXC1_330078</name>
</gene>
<dbReference type="RefSeq" id="WP_338364423.1">
    <property type="nucleotide sequence ID" value="NZ_CAWVOK010000026.1"/>
</dbReference>
<feature type="region of interest" description="Disordered" evidence="1">
    <location>
        <begin position="386"/>
        <end position="407"/>
    </location>
</feature>
<keyword evidence="2" id="KW-1133">Transmembrane helix</keyword>
<keyword evidence="2" id="KW-0472">Membrane</keyword>
<keyword evidence="4" id="KW-1185">Reference proteome</keyword>
<organism evidence="3 4">
    <name type="scientific">Candidatus Xenohaliotis californiensis</name>
    <dbReference type="NCBI Taxonomy" id="84677"/>
    <lineage>
        <taxon>Bacteria</taxon>
        <taxon>Pseudomonadati</taxon>
        <taxon>Pseudomonadota</taxon>
        <taxon>Alphaproteobacteria</taxon>
        <taxon>Rickettsiales</taxon>
        <taxon>Anaplasmataceae</taxon>
        <taxon>Candidatus Xenohaliotis</taxon>
    </lineage>
</organism>
<dbReference type="Proteomes" id="UP001314181">
    <property type="component" value="Unassembled WGS sequence"/>
</dbReference>
<protein>
    <submittedName>
        <fullName evidence="3">Uncharacterized protein</fullName>
    </submittedName>
</protein>